<keyword evidence="3" id="KW-1185">Reference proteome</keyword>
<dbReference type="GeneID" id="39729975"/>
<feature type="transmembrane region" description="Helical" evidence="1">
    <location>
        <begin position="1017"/>
        <end position="1037"/>
    </location>
</feature>
<dbReference type="Proteomes" id="UP000220797">
    <property type="component" value="Unassembled WGS sequence"/>
</dbReference>
<dbReference type="EMBL" id="CVMV01000019">
    <property type="protein sequence ID" value="CRG93745.1"/>
    <property type="molecule type" value="Genomic_DNA"/>
</dbReference>
<keyword evidence="1" id="KW-0472">Membrane</keyword>
<evidence type="ECO:0000313" key="3">
    <source>
        <dbReference type="Proteomes" id="UP000220797"/>
    </source>
</evidence>
<keyword evidence="1" id="KW-0812">Transmembrane</keyword>
<gene>
    <name evidence="2" type="ORF">PGAL8A_00145100</name>
</gene>
<protein>
    <submittedName>
        <fullName evidence="2">Uncharacterized protein</fullName>
    </submittedName>
</protein>
<feature type="transmembrane region" description="Helical" evidence="1">
    <location>
        <begin position="897"/>
        <end position="915"/>
    </location>
</feature>
<proteinExistence type="predicted"/>
<name>A0A1J1GMV4_PLAGA</name>
<dbReference type="OrthoDB" id="372740at2759"/>
<evidence type="ECO:0000313" key="2">
    <source>
        <dbReference type="EMBL" id="CRG93745.1"/>
    </source>
</evidence>
<dbReference type="OMA" id="CDNNKYC"/>
<dbReference type="VEuPathDB" id="PlasmoDB:PGAL8A_00145100"/>
<evidence type="ECO:0000256" key="1">
    <source>
        <dbReference type="SAM" id="Phobius"/>
    </source>
</evidence>
<keyword evidence="1" id="KW-1133">Transmembrane helix</keyword>
<dbReference type="RefSeq" id="XP_028526567.1">
    <property type="nucleotide sequence ID" value="XM_028674991.1"/>
</dbReference>
<comment type="caution">
    <text evidence="2">The sequence shown here is derived from an EMBL/GenBank/DDBJ whole genome shotgun (WGS) entry which is preliminary data.</text>
</comment>
<dbReference type="AlphaFoldDB" id="A0A1J1GMV4"/>
<reference evidence="2" key="1">
    <citation type="submission" date="2015-04" db="EMBL/GenBank/DDBJ databases">
        <authorList>
            <consortium name="Pathogen Informatics"/>
        </authorList>
    </citation>
    <scope>NUCLEOTIDE SEQUENCE [LARGE SCALE GENOMIC DNA]</scope>
    <source>
        <strain evidence="2">8A</strain>
    </source>
</reference>
<organism evidence="2 3">
    <name type="scientific">Plasmodium gallinaceum</name>
    <dbReference type="NCBI Taxonomy" id="5849"/>
    <lineage>
        <taxon>Eukaryota</taxon>
        <taxon>Sar</taxon>
        <taxon>Alveolata</taxon>
        <taxon>Apicomplexa</taxon>
        <taxon>Aconoidasida</taxon>
        <taxon>Haemosporida</taxon>
        <taxon>Plasmodiidae</taxon>
        <taxon>Plasmodium</taxon>
        <taxon>Plasmodium (Haemamoeba)</taxon>
    </lineage>
</organism>
<accession>A0A1J1GMV4</accession>
<sequence>MYFYFFYVVIIYNVIKYYLCYKNYKKSYKGTQLYINYAINKYKKRVKIIKYKKCKDSTFISSIQSPIIGLKINEKFQEKLMKEKKISFINFNLNNKINFKLSKGLFYKNRNELNTFLCLHYLPSISKRYLKILLENFSLNDFYIKENIVYHIILKYLVINYNKSDEKLLNLIDSNNYKFILNHARILKKNVKKKKKKDNICDNKIIDIYLKIRKKQNIIFVGLKNRKNINKVYKKIKRNINYYDIFDRLIILNHFYLHSQYRLLLLFFKNYVYKILNKNNIFIINFINKLNENNVLNKYLICPQLTHDTLYGVSLSNKKEKFKLNFLSINTSNFIENFMTDNIYLSDKCFFNNNINSKNYNINKKKKGYSKLNSNFLVYINILNAFFKKRNYYFIKEFLKQFYTYYLDNNILYDYKWYYFFITLSYSMKFFYLKKKYHVENDTYRSTNESYFINHIKIYNEDLFSNSNYFFKYPKELNEKIIFYLKYFMFNKLYREEDTYKLYSVLLFLQYVFLLDLNLSSVDFINKKSINYFKNNLLEKSEKKSNNITFENDINKICEKKKISGKEKLLMKKEKKTKNNIFINIKKNDSLNNKLSDNNRNVFLKRFLNKKKVYMKKKKLFAYIIKVYKEILRRNCFNKNNEIILIYNNTFDELYFFIDNYITDIMDKSFKNNEILLQLIINKKHILSLRKINICFLFMLVSAFDTYNCNKIALNIIKKNLNILKNMRSSVINQLLERFKNRDNEQKEKKFFLYEKIILEYNRIYTIYKQIINCCNRDNLKILINNLIDDKKNVSELKIFKKRILVLNLKQISFIFYYLNKFKLHKEIIILFEYIMKSKYFKKKFFKILKNSKKNLLKKKKESYNLSKKILFIYYKSNMCLNNFFYFSKGTKYIKNYVKYLFFYFNPLYIYYYLIKKYTKKQVYKINKKDINVSKNFIDIELKKIKNIEFFNLENIRKIKKSKILKRFFIEKIYTLINKKEYTLIFNGIMKYLYKKKTEFNYSMIDKENKKSQKKTILHLQYVYLYFHLTILCYLNVFKMSNIIFLILMKTFLLMKDINMFGNFFISNKEKVCEHFIFINSLLNNYLYNYKNNLNILENFLGVPVDICIMNKNEIIIFNLNYNEVIKTFDIFIKNKNNKTKIIFFIDYRKVSFCLINLRSFFNLHFLKNDKFLKFLNQKEIILNHENIFDISEFAIFYGNCLKKKKKIHDFFYDNYKNINIKKNKIIKDAIIVTLLKN</sequence>